<feature type="domain" description="Glutaminase A N-terminal" evidence="2">
    <location>
        <begin position="1"/>
        <end position="78"/>
    </location>
</feature>
<dbReference type="Pfam" id="PF16335">
    <property type="entry name" value="GtaA_6_Hairpin"/>
    <property type="match status" value="1"/>
</dbReference>
<feature type="domain" description="Glutaminase A central" evidence="1">
    <location>
        <begin position="91"/>
        <end position="189"/>
    </location>
</feature>
<gene>
    <name evidence="3" type="ORF">VKT23_008546</name>
</gene>
<dbReference type="InterPro" id="IPR032514">
    <property type="entry name" value="GtaA_central"/>
</dbReference>
<evidence type="ECO:0000313" key="3">
    <source>
        <dbReference type="EMBL" id="KAK7461369.1"/>
    </source>
</evidence>
<dbReference type="Pfam" id="PF17168">
    <property type="entry name" value="DUF5127"/>
    <property type="match status" value="1"/>
</dbReference>
<dbReference type="Proteomes" id="UP001498398">
    <property type="component" value="Unassembled WGS sequence"/>
</dbReference>
<dbReference type="PANTHER" id="PTHR31987:SF1">
    <property type="entry name" value="GLUTAMINASE A"/>
    <property type="match status" value="1"/>
</dbReference>
<keyword evidence="4" id="KW-1185">Reference proteome</keyword>
<reference evidence="3 4" key="1">
    <citation type="submission" date="2024-01" db="EMBL/GenBank/DDBJ databases">
        <title>A draft genome for the cacao thread blight pathogen Marasmiellus scandens.</title>
        <authorList>
            <person name="Baruah I.K."/>
            <person name="Leung J."/>
            <person name="Bukari Y."/>
            <person name="Amoako-Attah I."/>
            <person name="Meinhardt L.W."/>
            <person name="Bailey B.A."/>
            <person name="Cohen S.P."/>
        </authorList>
    </citation>
    <scope>NUCLEOTIDE SEQUENCE [LARGE SCALE GENOMIC DNA]</scope>
    <source>
        <strain evidence="3 4">GH-19</strain>
    </source>
</reference>
<comment type="caution">
    <text evidence="3">The sequence shown here is derived from an EMBL/GenBank/DDBJ whole genome shotgun (WGS) entry which is preliminary data.</text>
</comment>
<evidence type="ECO:0000259" key="1">
    <source>
        <dbReference type="Pfam" id="PF16335"/>
    </source>
</evidence>
<name>A0ABR1JJA9_9AGAR</name>
<evidence type="ECO:0000259" key="2">
    <source>
        <dbReference type="Pfam" id="PF17168"/>
    </source>
</evidence>
<accession>A0ABR1JJA9</accession>
<dbReference type="EMBL" id="JBANRG010000013">
    <property type="protein sequence ID" value="KAK7461369.1"/>
    <property type="molecule type" value="Genomic_DNA"/>
</dbReference>
<proteinExistence type="predicted"/>
<organism evidence="3 4">
    <name type="scientific">Marasmiellus scandens</name>
    <dbReference type="NCBI Taxonomy" id="2682957"/>
    <lineage>
        <taxon>Eukaryota</taxon>
        <taxon>Fungi</taxon>
        <taxon>Dikarya</taxon>
        <taxon>Basidiomycota</taxon>
        <taxon>Agaricomycotina</taxon>
        <taxon>Agaricomycetes</taxon>
        <taxon>Agaricomycetidae</taxon>
        <taxon>Agaricales</taxon>
        <taxon>Marasmiineae</taxon>
        <taxon>Omphalotaceae</taxon>
        <taxon>Marasmiellus</taxon>
    </lineage>
</organism>
<protein>
    <submittedName>
        <fullName evidence="3">Uncharacterized protein</fullName>
    </submittedName>
</protein>
<sequence length="220" mass="24172">MDLGKIQSTSSSIVWALGVVRDPIVEYTLVPDTPQARRPYFYSDPKFSSQKIEDVIDFFLQDYESAVERAEILDARILLDTATVAVGKVVEYFNLVSLSARQTLAGFDITVGQENMNDIKSFTKNTGVASITNNVPTFYASLPAFLYLNATWVGYLLDSSLELQNVALPVNNFAASSDLGPYPKASGSVPSGVEGKLVSDFSQKLLKSSHYEYQIQGQCL</sequence>
<dbReference type="PANTHER" id="PTHR31987">
    <property type="entry name" value="GLUTAMINASE A-RELATED"/>
    <property type="match status" value="1"/>
</dbReference>
<dbReference type="InterPro" id="IPR033433">
    <property type="entry name" value="GtaA_N"/>
</dbReference>
<dbReference type="InterPro" id="IPR052743">
    <property type="entry name" value="Glutaminase_GtaA"/>
</dbReference>
<evidence type="ECO:0000313" key="4">
    <source>
        <dbReference type="Proteomes" id="UP001498398"/>
    </source>
</evidence>